<dbReference type="AlphaFoldDB" id="A0A7W3SUN3"/>
<evidence type="ECO:0000313" key="1">
    <source>
        <dbReference type="EMBL" id="MBA9086576.1"/>
    </source>
</evidence>
<dbReference type="Proteomes" id="UP000567067">
    <property type="component" value="Unassembled WGS sequence"/>
</dbReference>
<dbReference type="EMBL" id="JACJIP010000020">
    <property type="protein sequence ID" value="MBA9086576.1"/>
    <property type="molecule type" value="Genomic_DNA"/>
</dbReference>
<comment type="caution">
    <text evidence="1">The sequence shown here is derived from an EMBL/GenBank/DDBJ whole genome shotgun (WGS) entry which is preliminary data.</text>
</comment>
<keyword evidence="2" id="KW-1185">Reference proteome</keyword>
<gene>
    <name evidence="1" type="ORF">FHR92_003056</name>
</gene>
<accession>A0A7W3SUN3</accession>
<organism evidence="1 2">
    <name type="scientific">Fontibacillus solani</name>
    <dbReference type="NCBI Taxonomy" id="1572857"/>
    <lineage>
        <taxon>Bacteria</taxon>
        <taxon>Bacillati</taxon>
        <taxon>Bacillota</taxon>
        <taxon>Bacilli</taxon>
        <taxon>Bacillales</taxon>
        <taxon>Paenibacillaceae</taxon>
        <taxon>Fontibacillus</taxon>
    </lineage>
</organism>
<dbReference type="RefSeq" id="WP_182536826.1">
    <property type="nucleotide sequence ID" value="NZ_JACJIP010000020.1"/>
</dbReference>
<protein>
    <submittedName>
        <fullName evidence="1">Uncharacterized DUF497 family protein</fullName>
    </submittedName>
</protein>
<name>A0A7W3SUN3_9BACL</name>
<reference evidence="1 2" key="1">
    <citation type="submission" date="2020-08" db="EMBL/GenBank/DDBJ databases">
        <title>Genomic Encyclopedia of Type Strains, Phase III (KMG-III): the genomes of soil and plant-associated and newly described type strains.</title>
        <authorList>
            <person name="Whitman W."/>
        </authorList>
    </citation>
    <scope>NUCLEOTIDE SEQUENCE [LARGE SCALE GENOMIC DNA]</scope>
    <source>
        <strain evidence="1 2">CECT 8693</strain>
    </source>
</reference>
<dbReference type="InterPro" id="IPR025354">
    <property type="entry name" value="DUF4258"/>
</dbReference>
<dbReference type="Pfam" id="PF14076">
    <property type="entry name" value="DUF4258"/>
    <property type="match status" value="1"/>
</dbReference>
<evidence type="ECO:0000313" key="2">
    <source>
        <dbReference type="Proteomes" id="UP000567067"/>
    </source>
</evidence>
<sequence>MDEELLLETIKQLGNKGSYRLTRHAVEQRVKRCMSIEDIEDILKNPMRIIRTDEQKDGNTYKIEGGFNKKRLAIKFMDMTIIVVITAMD</sequence>
<proteinExistence type="predicted"/>